<feature type="domain" description="POTRA" evidence="10">
    <location>
        <begin position="83"/>
        <end position="151"/>
    </location>
</feature>
<dbReference type="InterPro" id="IPR034746">
    <property type="entry name" value="POTRA"/>
</dbReference>
<name>A0A1H5TC94_9RHOB</name>
<evidence type="ECO:0000256" key="6">
    <source>
        <dbReference type="ARBA" id="ARBA00022989"/>
    </source>
</evidence>
<gene>
    <name evidence="9" type="primary">ftsQ</name>
    <name evidence="11" type="ORF">SAMN05421751_102164</name>
</gene>
<evidence type="ECO:0000313" key="11">
    <source>
        <dbReference type="EMBL" id="SEF59711.1"/>
    </source>
</evidence>
<organism evidence="11 12">
    <name type="scientific">Jhaorihella thermophila</name>
    <dbReference type="NCBI Taxonomy" id="488547"/>
    <lineage>
        <taxon>Bacteria</taxon>
        <taxon>Pseudomonadati</taxon>
        <taxon>Pseudomonadota</taxon>
        <taxon>Alphaproteobacteria</taxon>
        <taxon>Rhodobacterales</taxon>
        <taxon>Paracoccaceae</taxon>
        <taxon>Jhaorihella</taxon>
    </lineage>
</organism>
<keyword evidence="5 9" id="KW-0812">Transmembrane</keyword>
<dbReference type="AlphaFoldDB" id="A0A1H5TC94"/>
<dbReference type="GO" id="GO:0090529">
    <property type="term" value="P:cell septum assembly"/>
    <property type="evidence" value="ECO:0007669"/>
    <property type="project" value="InterPro"/>
</dbReference>
<keyword evidence="2 9" id="KW-1003">Cell membrane</keyword>
<dbReference type="PANTHER" id="PTHR35851:SF1">
    <property type="entry name" value="CELL DIVISION PROTEIN FTSQ"/>
    <property type="match status" value="1"/>
</dbReference>
<comment type="similarity">
    <text evidence="9">Belongs to the FtsQ/DivIB family. FtsQ subfamily.</text>
</comment>
<dbReference type="PROSITE" id="PS51779">
    <property type="entry name" value="POTRA"/>
    <property type="match status" value="1"/>
</dbReference>
<dbReference type="PANTHER" id="PTHR35851">
    <property type="entry name" value="CELL DIVISION PROTEIN FTSQ"/>
    <property type="match status" value="1"/>
</dbReference>
<keyword evidence="4 9" id="KW-0132">Cell division</keyword>
<dbReference type="GO" id="GO:0005886">
    <property type="term" value="C:plasma membrane"/>
    <property type="evidence" value="ECO:0007669"/>
    <property type="project" value="UniProtKB-SubCell"/>
</dbReference>
<dbReference type="GO" id="GO:0043093">
    <property type="term" value="P:FtsZ-dependent cytokinesis"/>
    <property type="evidence" value="ECO:0007669"/>
    <property type="project" value="UniProtKB-UniRule"/>
</dbReference>
<evidence type="ECO:0000313" key="12">
    <source>
        <dbReference type="Proteomes" id="UP000236742"/>
    </source>
</evidence>
<protein>
    <recommendedName>
        <fullName evidence="9">Cell division protein FtsQ</fullName>
    </recommendedName>
</protein>
<evidence type="ECO:0000256" key="9">
    <source>
        <dbReference type="HAMAP-Rule" id="MF_00911"/>
    </source>
</evidence>
<keyword evidence="6 9" id="KW-1133">Transmembrane helix</keyword>
<dbReference type="Pfam" id="PF03799">
    <property type="entry name" value="FtsQ_DivIB_C"/>
    <property type="match status" value="1"/>
</dbReference>
<evidence type="ECO:0000256" key="4">
    <source>
        <dbReference type="ARBA" id="ARBA00022618"/>
    </source>
</evidence>
<dbReference type="InterPro" id="IPR026579">
    <property type="entry name" value="FtsQ"/>
</dbReference>
<dbReference type="Gene3D" id="3.40.50.11690">
    <property type="entry name" value="Cell division protein FtsQ/DivIB"/>
    <property type="match status" value="1"/>
</dbReference>
<evidence type="ECO:0000256" key="7">
    <source>
        <dbReference type="ARBA" id="ARBA00023136"/>
    </source>
</evidence>
<dbReference type="Proteomes" id="UP000236742">
    <property type="component" value="Unassembled WGS sequence"/>
</dbReference>
<sequence length="297" mass="33249">MRSVMRGARGGRKPCRDPAPSRLAYRLQRLMLTPGVRLSLRIGLPFLLIFGLTSAFLANEKRRDALLLFVAETRASIEERPEFMINLMAIDGADDSLAEDIREAVALDFPVSKFDLDLDQLREIITGLDPVKSAALRVRPGGILQVDVVERVPVVVWRNREGIETLDETGAHIHDLPNRLARADLPLIAGEGADRAVDEALDLFAAARPIESRLRGLVRVGERRWDVVLDRGQRIMLPAERPVQALERVIALNEVQDLLERDVAVVDMRIDARPTVRLNENAVAELTRIRMTNENGQ</sequence>
<keyword evidence="3 9" id="KW-0997">Cell inner membrane</keyword>
<evidence type="ECO:0000256" key="3">
    <source>
        <dbReference type="ARBA" id="ARBA00022519"/>
    </source>
</evidence>
<dbReference type="InterPro" id="IPR005548">
    <property type="entry name" value="Cell_div_FtsQ/DivIB_C"/>
</dbReference>
<keyword evidence="7 9" id="KW-0472">Membrane</keyword>
<feature type="transmembrane region" description="Helical" evidence="9">
    <location>
        <begin position="38"/>
        <end position="58"/>
    </location>
</feature>
<evidence type="ECO:0000256" key="2">
    <source>
        <dbReference type="ARBA" id="ARBA00022475"/>
    </source>
</evidence>
<evidence type="ECO:0000256" key="8">
    <source>
        <dbReference type="ARBA" id="ARBA00023306"/>
    </source>
</evidence>
<evidence type="ECO:0000256" key="5">
    <source>
        <dbReference type="ARBA" id="ARBA00022692"/>
    </source>
</evidence>
<keyword evidence="8 9" id="KW-0131">Cell cycle</keyword>
<keyword evidence="12" id="KW-1185">Reference proteome</keyword>
<evidence type="ECO:0000256" key="1">
    <source>
        <dbReference type="ARBA" id="ARBA00004370"/>
    </source>
</evidence>
<evidence type="ECO:0000259" key="10">
    <source>
        <dbReference type="PROSITE" id="PS51779"/>
    </source>
</evidence>
<comment type="subcellular location">
    <subcellularLocation>
        <location evidence="9">Cell inner membrane</location>
        <topology evidence="9">Single-pass type II membrane protein</topology>
    </subcellularLocation>
    <subcellularLocation>
        <location evidence="1">Membrane</location>
    </subcellularLocation>
    <text evidence="9">Localizes to the division septum.</text>
</comment>
<proteinExistence type="inferred from homology"/>
<dbReference type="InterPro" id="IPR045335">
    <property type="entry name" value="FtsQ_C_sf"/>
</dbReference>
<dbReference type="HAMAP" id="MF_00911">
    <property type="entry name" value="FtsQ_subfam"/>
    <property type="match status" value="1"/>
</dbReference>
<dbReference type="GO" id="GO:0032153">
    <property type="term" value="C:cell division site"/>
    <property type="evidence" value="ECO:0007669"/>
    <property type="project" value="UniProtKB-UniRule"/>
</dbReference>
<accession>A0A1H5TC94</accession>
<reference evidence="11 12" key="1">
    <citation type="submission" date="2016-10" db="EMBL/GenBank/DDBJ databases">
        <authorList>
            <person name="de Groot N.N."/>
        </authorList>
    </citation>
    <scope>NUCLEOTIDE SEQUENCE [LARGE SCALE GENOMIC DNA]</scope>
    <source>
        <strain evidence="11 12">DSM 23413</strain>
    </source>
</reference>
<dbReference type="OrthoDB" id="9783091at2"/>
<dbReference type="EMBL" id="FNVD01000002">
    <property type="protein sequence ID" value="SEF59711.1"/>
    <property type="molecule type" value="Genomic_DNA"/>
</dbReference>
<comment type="function">
    <text evidence="9">Essential cell division protein.</text>
</comment>